<reference evidence="1 2" key="1">
    <citation type="submission" date="2006-02" db="EMBL/GenBank/DDBJ databases">
        <authorList>
            <person name="Pinhassi J."/>
            <person name="Pedros-Alio C."/>
            <person name="Ferriera S."/>
            <person name="Johnson J."/>
            <person name="Kravitz S."/>
            <person name="Halpern A."/>
            <person name="Remington K."/>
            <person name="Beeson K."/>
            <person name="Tran B."/>
            <person name="Rogers Y.-H."/>
            <person name="Friedman R."/>
            <person name="Venter J.C."/>
        </authorList>
    </citation>
    <scope>NUCLEOTIDE SEQUENCE [LARGE SCALE GENOMIC DNA]</scope>
    <source>
        <strain evidence="1 2">MED297</strain>
    </source>
</reference>
<name>A4B9X3_9GAMM</name>
<sequence>MKRKFLLVAALEMDLKVLMAVECGFWTLTLLSVKGN</sequence>
<dbReference type="HOGENOM" id="CLU_3358026_0_0_6"/>
<gene>
    <name evidence="1" type="ORF">MED297_21092</name>
</gene>
<dbReference type="STRING" id="314283.MED297_21092"/>
<comment type="caution">
    <text evidence="1">The sequence shown here is derived from an EMBL/GenBank/DDBJ whole genome shotgun (WGS) entry which is preliminary data.</text>
</comment>
<organism evidence="1 2">
    <name type="scientific">Reinekea blandensis MED297</name>
    <dbReference type="NCBI Taxonomy" id="314283"/>
    <lineage>
        <taxon>Bacteria</taxon>
        <taxon>Pseudomonadati</taxon>
        <taxon>Pseudomonadota</taxon>
        <taxon>Gammaproteobacteria</taxon>
        <taxon>Oceanospirillales</taxon>
        <taxon>Saccharospirillaceae</taxon>
        <taxon>Reinekea</taxon>
    </lineage>
</organism>
<dbReference type="EMBL" id="AAOE01000001">
    <property type="protein sequence ID" value="EAR11424.1"/>
    <property type="molecule type" value="Genomic_DNA"/>
</dbReference>
<keyword evidence="2" id="KW-1185">Reference proteome</keyword>
<dbReference type="AlphaFoldDB" id="A4B9X3"/>
<accession>A4B9X3</accession>
<protein>
    <submittedName>
        <fullName evidence="1">Uncharacterized protein</fullName>
    </submittedName>
</protein>
<proteinExistence type="predicted"/>
<dbReference type="Proteomes" id="UP000005953">
    <property type="component" value="Unassembled WGS sequence"/>
</dbReference>
<evidence type="ECO:0000313" key="1">
    <source>
        <dbReference type="EMBL" id="EAR11424.1"/>
    </source>
</evidence>
<evidence type="ECO:0000313" key="2">
    <source>
        <dbReference type="Proteomes" id="UP000005953"/>
    </source>
</evidence>